<sequence length="132" mass="15239">LPHHHRARARPAPRPPDPSVLGHRRLALLEGARPPARLRRRMAEPPERGRREGRGRGEDEPRRAPAGFLHERVERAGARAPTVLNTDRAERVSPALRGLARKPLGESDVRAWVRFWRDDEKCLYVYLVLEYR</sequence>
<evidence type="ECO:0000313" key="3">
    <source>
        <dbReference type="Proteomes" id="UP000298327"/>
    </source>
</evidence>
<feature type="region of interest" description="Disordered" evidence="1">
    <location>
        <begin position="1"/>
        <end position="86"/>
    </location>
</feature>
<feature type="compositionally biased region" description="Basic and acidic residues" evidence="1">
    <location>
        <begin position="41"/>
        <end position="77"/>
    </location>
</feature>
<reference evidence="2 3" key="1">
    <citation type="submission" date="2019-02" db="EMBL/GenBank/DDBJ databases">
        <title>Genome sequencing of the rare red list fungi Dentipellis fragilis.</title>
        <authorList>
            <person name="Buettner E."/>
            <person name="Kellner H."/>
        </authorList>
    </citation>
    <scope>NUCLEOTIDE SEQUENCE [LARGE SCALE GENOMIC DNA]</scope>
    <source>
        <strain evidence="2 3">DSM 105465</strain>
    </source>
</reference>
<protein>
    <submittedName>
        <fullName evidence="2">Uncharacterized protein</fullName>
    </submittedName>
</protein>
<feature type="non-terminal residue" evidence="2">
    <location>
        <position position="1"/>
    </location>
</feature>
<dbReference type="EMBL" id="SEOQ01000034">
    <property type="protein sequence ID" value="TFY71844.1"/>
    <property type="molecule type" value="Genomic_DNA"/>
</dbReference>
<evidence type="ECO:0000256" key="1">
    <source>
        <dbReference type="SAM" id="MobiDB-lite"/>
    </source>
</evidence>
<name>A0A4Y9ZBJ9_9AGAM</name>
<keyword evidence="3" id="KW-1185">Reference proteome</keyword>
<organism evidence="2 3">
    <name type="scientific">Dentipellis fragilis</name>
    <dbReference type="NCBI Taxonomy" id="205917"/>
    <lineage>
        <taxon>Eukaryota</taxon>
        <taxon>Fungi</taxon>
        <taxon>Dikarya</taxon>
        <taxon>Basidiomycota</taxon>
        <taxon>Agaricomycotina</taxon>
        <taxon>Agaricomycetes</taxon>
        <taxon>Russulales</taxon>
        <taxon>Hericiaceae</taxon>
        <taxon>Dentipellis</taxon>
    </lineage>
</organism>
<comment type="caution">
    <text evidence="2">The sequence shown here is derived from an EMBL/GenBank/DDBJ whole genome shotgun (WGS) entry which is preliminary data.</text>
</comment>
<dbReference type="Proteomes" id="UP000298327">
    <property type="component" value="Unassembled WGS sequence"/>
</dbReference>
<dbReference type="AlphaFoldDB" id="A0A4Y9ZBJ9"/>
<feature type="compositionally biased region" description="Basic residues" evidence="1">
    <location>
        <begin position="1"/>
        <end position="11"/>
    </location>
</feature>
<proteinExistence type="predicted"/>
<gene>
    <name evidence="2" type="ORF">EVG20_g1146</name>
</gene>
<accession>A0A4Y9ZBJ9</accession>
<evidence type="ECO:0000313" key="2">
    <source>
        <dbReference type="EMBL" id="TFY71844.1"/>
    </source>
</evidence>